<sequence>MSYSALTRLPPEILSRIFWYATAPNSLNPEDFDDTNPYDLISGPTLSDKYTYFQLCAVCARWRHIAHSSPDIQLSLSKHLEHEIPTDKFPWSRVGHLRLNELSLEYACRLLILCRNVVKVICIYREDLGGYGSPALAIPEAVIMASVQSLSWVALRSFESDYDSDEHATAIKQLQHDFFARFRFPAVRQLKWNVPLPDASTVRGFFQAMSQVEELHFFPLAARYCVDQYLDLFQRITKLVMEVVDDENGGLELLQRITIKRSGVGNLFPQLQELYLRIGEDIDPDGLIVVLYSRRYSPVDWSDPAENPSQVTLLPYDATSPHWQSYARLTTFSVMAVDEDLAELNWTYGDHYPVVESMCYEAKRVTEFERLWSESLLVF</sequence>
<organism evidence="1 2">
    <name type="scientific">Leucocoprinus leucothites</name>
    <dbReference type="NCBI Taxonomy" id="201217"/>
    <lineage>
        <taxon>Eukaryota</taxon>
        <taxon>Fungi</taxon>
        <taxon>Dikarya</taxon>
        <taxon>Basidiomycota</taxon>
        <taxon>Agaricomycotina</taxon>
        <taxon>Agaricomycetes</taxon>
        <taxon>Agaricomycetidae</taxon>
        <taxon>Agaricales</taxon>
        <taxon>Agaricineae</taxon>
        <taxon>Agaricaceae</taxon>
        <taxon>Leucocoprinus</taxon>
    </lineage>
</organism>
<evidence type="ECO:0008006" key="3">
    <source>
        <dbReference type="Google" id="ProtNLM"/>
    </source>
</evidence>
<dbReference type="Proteomes" id="UP000559027">
    <property type="component" value="Unassembled WGS sequence"/>
</dbReference>
<dbReference type="AlphaFoldDB" id="A0A8H5FZ28"/>
<dbReference type="OrthoDB" id="3214473at2759"/>
<reference evidence="1 2" key="1">
    <citation type="journal article" date="2020" name="ISME J.">
        <title>Uncovering the hidden diversity of litter-decomposition mechanisms in mushroom-forming fungi.</title>
        <authorList>
            <person name="Floudas D."/>
            <person name="Bentzer J."/>
            <person name="Ahren D."/>
            <person name="Johansson T."/>
            <person name="Persson P."/>
            <person name="Tunlid A."/>
        </authorList>
    </citation>
    <scope>NUCLEOTIDE SEQUENCE [LARGE SCALE GENOMIC DNA]</scope>
    <source>
        <strain evidence="1 2">CBS 146.42</strain>
    </source>
</reference>
<proteinExistence type="predicted"/>
<accession>A0A8H5FZ28</accession>
<gene>
    <name evidence="1" type="ORF">D9756_007055</name>
</gene>
<evidence type="ECO:0000313" key="1">
    <source>
        <dbReference type="EMBL" id="KAF5354012.1"/>
    </source>
</evidence>
<dbReference type="EMBL" id="JAACJO010000009">
    <property type="protein sequence ID" value="KAF5354012.1"/>
    <property type="molecule type" value="Genomic_DNA"/>
</dbReference>
<protein>
    <recommendedName>
        <fullName evidence="3">F-box domain-containing protein</fullName>
    </recommendedName>
</protein>
<name>A0A8H5FZ28_9AGAR</name>
<comment type="caution">
    <text evidence="1">The sequence shown here is derived from an EMBL/GenBank/DDBJ whole genome shotgun (WGS) entry which is preliminary data.</text>
</comment>
<keyword evidence="2" id="KW-1185">Reference proteome</keyword>
<evidence type="ECO:0000313" key="2">
    <source>
        <dbReference type="Proteomes" id="UP000559027"/>
    </source>
</evidence>